<feature type="transmembrane region" description="Helical" evidence="7">
    <location>
        <begin position="453"/>
        <end position="475"/>
    </location>
</feature>
<feature type="transmembrane region" description="Helical" evidence="7">
    <location>
        <begin position="109"/>
        <end position="131"/>
    </location>
</feature>
<dbReference type="SUPFAM" id="SSF52091">
    <property type="entry name" value="SpoIIaa-like"/>
    <property type="match status" value="1"/>
</dbReference>
<dbReference type="Pfam" id="PF00916">
    <property type="entry name" value="Sulfate_transp"/>
    <property type="match status" value="1"/>
</dbReference>
<dbReference type="GO" id="GO:0055085">
    <property type="term" value="P:transmembrane transport"/>
    <property type="evidence" value="ECO:0007669"/>
    <property type="project" value="InterPro"/>
</dbReference>
<proteinExistence type="predicted"/>
<keyword evidence="3 7" id="KW-0812">Transmembrane</keyword>
<dbReference type="PANTHER" id="PTHR11814">
    <property type="entry name" value="SULFATE TRANSPORTER"/>
    <property type="match status" value="1"/>
</dbReference>
<feature type="transmembrane region" description="Helical" evidence="7">
    <location>
        <begin position="296"/>
        <end position="320"/>
    </location>
</feature>
<evidence type="ECO:0000256" key="4">
    <source>
        <dbReference type="ARBA" id="ARBA00022989"/>
    </source>
</evidence>
<name>A0A8T2R4Z5_CERRI</name>
<feature type="region of interest" description="Disordered" evidence="6">
    <location>
        <begin position="1"/>
        <end position="21"/>
    </location>
</feature>
<keyword evidence="4 7" id="KW-1133">Transmembrane helix</keyword>
<dbReference type="InterPro" id="IPR036513">
    <property type="entry name" value="STAS_dom_sf"/>
</dbReference>
<evidence type="ECO:0000256" key="1">
    <source>
        <dbReference type="ARBA" id="ARBA00004141"/>
    </source>
</evidence>
<dbReference type="Proteomes" id="UP000825935">
    <property type="component" value="Chromosome 30"/>
</dbReference>
<dbReference type="Gene3D" id="3.30.750.24">
    <property type="entry name" value="STAS domain"/>
    <property type="match status" value="1"/>
</dbReference>
<evidence type="ECO:0000256" key="6">
    <source>
        <dbReference type="SAM" id="MobiDB-lite"/>
    </source>
</evidence>
<evidence type="ECO:0000256" key="3">
    <source>
        <dbReference type="ARBA" id="ARBA00022692"/>
    </source>
</evidence>
<accession>A0A8T2R4Z5</accession>
<comment type="caution">
    <text evidence="9">The sequence shown here is derived from an EMBL/GenBank/DDBJ whole genome shotgun (WGS) entry which is preliminary data.</text>
</comment>
<dbReference type="OMA" id="WVMTFIF"/>
<evidence type="ECO:0000256" key="2">
    <source>
        <dbReference type="ARBA" id="ARBA00022448"/>
    </source>
</evidence>
<comment type="subcellular location">
    <subcellularLocation>
        <location evidence="1">Membrane</location>
        <topology evidence="1">Multi-pass membrane protein</topology>
    </subcellularLocation>
</comment>
<feature type="transmembrane region" description="Helical" evidence="7">
    <location>
        <begin position="429"/>
        <end position="447"/>
    </location>
</feature>
<evidence type="ECO:0000313" key="10">
    <source>
        <dbReference type="Proteomes" id="UP000825935"/>
    </source>
</evidence>
<feature type="transmembrane region" description="Helical" evidence="7">
    <location>
        <begin position="186"/>
        <end position="209"/>
    </location>
</feature>
<dbReference type="InterPro" id="IPR001902">
    <property type="entry name" value="SLC26A/SulP_fam"/>
</dbReference>
<keyword evidence="5 7" id="KW-0472">Membrane</keyword>
<dbReference type="OrthoDB" id="288203at2759"/>
<evidence type="ECO:0000256" key="5">
    <source>
        <dbReference type="ARBA" id="ARBA00023136"/>
    </source>
</evidence>
<dbReference type="CDD" id="cd07042">
    <property type="entry name" value="STAS_SulP_like_sulfate_transporter"/>
    <property type="match status" value="1"/>
</dbReference>
<dbReference type="NCBIfam" id="TIGR00815">
    <property type="entry name" value="sulP"/>
    <property type="match status" value="1"/>
</dbReference>
<feature type="transmembrane region" description="Helical" evidence="7">
    <location>
        <begin position="137"/>
        <end position="157"/>
    </location>
</feature>
<dbReference type="InterPro" id="IPR002645">
    <property type="entry name" value="STAS_dom"/>
</dbReference>
<dbReference type="PROSITE" id="PS50801">
    <property type="entry name" value="STAS"/>
    <property type="match status" value="1"/>
</dbReference>
<dbReference type="FunFam" id="3.30.750.24:FF:000002">
    <property type="entry name" value="Sulfate transporter 31"/>
    <property type="match status" value="1"/>
</dbReference>
<reference evidence="9" key="1">
    <citation type="submission" date="2021-08" db="EMBL/GenBank/DDBJ databases">
        <title>WGS assembly of Ceratopteris richardii.</title>
        <authorList>
            <person name="Marchant D.B."/>
            <person name="Chen G."/>
            <person name="Jenkins J."/>
            <person name="Shu S."/>
            <person name="Leebens-Mack J."/>
            <person name="Grimwood J."/>
            <person name="Schmutz J."/>
            <person name="Soltis P."/>
            <person name="Soltis D."/>
            <person name="Chen Z.-H."/>
        </authorList>
    </citation>
    <scope>NUCLEOTIDE SEQUENCE</scope>
    <source>
        <strain evidence="9">Whitten #5841</strain>
        <tissue evidence="9">Leaf</tissue>
    </source>
</reference>
<dbReference type="AlphaFoldDB" id="A0A8T2R4Z5"/>
<feature type="transmembrane region" description="Helical" evidence="7">
    <location>
        <begin position="391"/>
        <end position="408"/>
    </location>
</feature>
<evidence type="ECO:0000256" key="7">
    <source>
        <dbReference type="SAM" id="Phobius"/>
    </source>
</evidence>
<feature type="transmembrane region" description="Helical" evidence="7">
    <location>
        <begin position="482"/>
        <end position="510"/>
    </location>
</feature>
<keyword evidence="2" id="KW-0813">Transport</keyword>
<dbReference type="Pfam" id="PF01740">
    <property type="entry name" value="STAS"/>
    <property type="match status" value="1"/>
</dbReference>
<dbReference type="GO" id="GO:0016020">
    <property type="term" value="C:membrane"/>
    <property type="evidence" value="ECO:0007669"/>
    <property type="project" value="UniProtKB-SubCell"/>
</dbReference>
<dbReference type="EMBL" id="CM035435">
    <property type="protein sequence ID" value="KAH7290821.1"/>
    <property type="molecule type" value="Genomic_DNA"/>
</dbReference>
<evidence type="ECO:0000313" key="9">
    <source>
        <dbReference type="EMBL" id="KAH7290821.1"/>
    </source>
</evidence>
<feature type="transmembrane region" description="Helical" evidence="7">
    <location>
        <begin position="268"/>
        <end position="290"/>
    </location>
</feature>
<evidence type="ECO:0000259" key="8">
    <source>
        <dbReference type="PROSITE" id="PS50801"/>
    </source>
</evidence>
<gene>
    <name evidence="9" type="ORF">KP509_30G065700</name>
</gene>
<sequence length="673" mass="73386">MSNRMQEDVLPQQAAEKDDGAVHRVSIPQKGTLARGLEVAVKETFFPDDPLRPFKNQPGSRRFLLGLRYLFPVFDWGRHYSFSTFKHDLVAGLTIGSLSIPQDIGYSKLAGLPAIFGLYTSFVPPLVYSIFGVSRDIAIGPVAVVSILLGTLAHNYFPMPASATAKCDTTSTAFVNADCSAYREAYLSLIFTATFFTGVFQAALGLLRLGFIIDFLSHAAIVGFMGGAAITIGLQQLKGLLGLPTASFTRNTDIVSVMRSVFEHVNQWNWPTIAIGLFFLAFLLLAKFIGKKWPKYFWVPAVAPLLSVILSTAFVTVTGVDKHGVSIVGKLDGHINPSSVGRLIFQGEMLKHAVLLGFEASLIALTEAIAIGRTFASMKNYHIDGNKEMMAFGIMNMVGSCSSCYVATGSFSRSAVNYSAGCRTPVSNMVMSVMVLIVLAVATSLFHNTPNCILASIIINAVINLVDIKAAVLIWRVDKLDFIACLGAFMGVMFASVEIGLLIAVGLSIAKILLHVTRPHTALLGNIPGTSIYRNVQQYPDAIRTSGILIVRVDAAIYFSNSNYIRERILRWIDEEEDRIRKENGVSVQFAVIEMSPVTNIDTTGILSFEDLLKTLKKREIQLALANPGTGVIQKLNDSGFVDVLGQQWIFLTVGEAVQFCSRLLELMPDKLA</sequence>
<organism evidence="9 10">
    <name type="scientific">Ceratopteris richardii</name>
    <name type="common">Triangle waterfern</name>
    <dbReference type="NCBI Taxonomy" id="49495"/>
    <lineage>
        <taxon>Eukaryota</taxon>
        <taxon>Viridiplantae</taxon>
        <taxon>Streptophyta</taxon>
        <taxon>Embryophyta</taxon>
        <taxon>Tracheophyta</taxon>
        <taxon>Polypodiopsida</taxon>
        <taxon>Polypodiidae</taxon>
        <taxon>Polypodiales</taxon>
        <taxon>Pteridineae</taxon>
        <taxon>Pteridaceae</taxon>
        <taxon>Parkerioideae</taxon>
        <taxon>Ceratopteris</taxon>
    </lineage>
</organism>
<feature type="domain" description="STAS" evidence="8">
    <location>
        <begin position="538"/>
        <end position="661"/>
    </location>
</feature>
<dbReference type="InterPro" id="IPR011547">
    <property type="entry name" value="SLC26A/SulP_dom"/>
</dbReference>
<protein>
    <recommendedName>
        <fullName evidence="8">STAS domain-containing protein</fullName>
    </recommendedName>
</protein>
<keyword evidence="10" id="KW-1185">Reference proteome</keyword>
<feature type="transmembrane region" description="Helical" evidence="7">
    <location>
        <begin position="215"/>
        <end position="234"/>
    </location>
</feature>